<dbReference type="CDD" id="cd00685">
    <property type="entry name" value="Trans_IPPS_HT"/>
    <property type="match status" value="1"/>
</dbReference>
<dbReference type="PANTHER" id="PTHR12001:SF85">
    <property type="entry name" value="SHORT CHAIN ISOPRENYL DIPHOSPHATE SYNTHASE"/>
    <property type="match status" value="1"/>
</dbReference>
<keyword evidence="3 6" id="KW-0808">Transferase</keyword>
<evidence type="ECO:0000256" key="2">
    <source>
        <dbReference type="ARBA" id="ARBA00006706"/>
    </source>
</evidence>
<keyword evidence="7" id="KW-0812">Transmembrane</keyword>
<dbReference type="SFLD" id="SFLDS00005">
    <property type="entry name" value="Isoprenoid_Synthase_Type_I"/>
    <property type="match status" value="1"/>
</dbReference>
<dbReference type="PROSITE" id="PS00444">
    <property type="entry name" value="POLYPRENYL_SYNTHASE_2"/>
    <property type="match status" value="1"/>
</dbReference>
<dbReference type="RefSeq" id="WP_014857241.1">
    <property type="nucleotide sequence ID" value="NC_018178.1"/>
</dbReference>
<reference evidence="8 9" key="1">
    <citation type="journal article" date="2013" name="PLoS ONE">
        <title>Genomic analysis of Melioribacter roseus, facultatively anaerobic organotrophic bacterium representing a novel deep lineage within Bacteriodetes/Chlorobi group.</title>
        <authorList>
            <person name="Kadnikov V.V."/>
            <person name="Mardanov A.V."/>
            <person name="Podosokorskaya O.A."/>
            <person name="Gavrilov S.N."/>
            <person name="Kublanov I.V."/>
            <person name="Beletsky A.V."/>
            <person name="Bonch-Osmolovskaya E.A."/>
            <person name="Ravin N.V."/>
        </authorList>
    </citation>
    <scope>NUCLEOTIDE SEQUENCE [LARGE SCALE GENOMIC DNA]</scope>
    <source>
        <strain evidence="9">JCM 17771 / P3M-2</strain>
    </source>
</reference>
<dbReference type="GO" id="GO:0046872">
    <property type="term" value="F:metal ion binding"/>
    <property type="evidence" value="ECO:0007669"/>
    <property type="project" value="UniProtKB-KW"/>
</dbReference>
<comment type="cofactor">
    <cofactor evidence="1">
        <name>Mg(2+)</name>
        <dbReference type="ChEBI" id="CHEBI:18420"/>
    </cofactor>
</comment>
<dbReference type="EMBL" id="CP003557">
    <property type="protein sequence ID" value="AFN75811.1"/>
    <property type="molecule type" value="Genomic_DNA"/>
</dbReference>
<evidence type="ECO:0000256" key="1">
    <source>
        <dbReference type="ARBA" id="ARBA00001946"/>
    </source>
</evidence>
<keyword evidence="4" id="KW-0479">Metal-binding</keyword>
<proteinExistence type="inferred from homology"/>
<dbReference type="GO" id="GO:0004659">
    <property type="term" value="F:prenyltransferase activity"/>
    <property type="evidence" value="ECO:0007669"/>
    <property type="project" value="InterPro"/>
</dbReference>
<dbReference type="HOGENOM" id="CLU_014015_2_1_10"/>
<dbReference type="OrthoDB" id="9805316at2"/>
<evidence type="ECO:0000256" key="7">
    <source>
        <dbReference type="SAM" id="Phobius"/>
    </source>
</evidence>
<dbReference type="InterPro" id="IPR033749">
    <property type="entry name" value="Polyprenyl_synt_CS"/>
</dbReference>
<dbReference type="eggNOG" id="COG0142">
    <property type="taxonomic scope" value="Bacteria"/>
</dbReference>
<keyword evidence="7" id="KW-1133">Transmembrane helix</keyword>
<keyword evidence="5" id="KW-0460">Magnesium</keyword>
<comment type="similarity">
    <text evidence="2 6">Belongs to the FPP/GGPP synthase family.</text>
</comment>
<dbReference type="GO" id="GO:0008299">
    <property type="term" value="P:isoprenoid biosynthetic process"/>
    <property type="evidence" value="ECO:0007669"/>
    <property type="project" value="InterPro"/>
</dbReference>
<dbReference type="Proteomes" id="UP000009011">
    <property type="component" value="Chromosome"/>
</dbReference>
<evidence type="ECO:0000256" key="5">
    <source>
        <dbReference type="ARBA" id="ARBA00022842"/>
    </source>
</evidence>
<dbReference type="SUPFAM" id="SSF48576">
    <property type="entry name" value="Terpenoid synthases"/>
    <property type="match status" value="1"/>
</dbReference>
<evidence type="ECO:0000313" key="9">
    <source>
        <dbReference type="Proteomes" id="UP000009011"/>
    </source>
</evidence>
<protein>
    <submittedName>
        <fullName evidence="8">Geranylgeranyl pyrophosphate synthase</fullName>
    </submittedName>
</protein>
<feature type="transmembrane region" description="Helical" evidence="7">
    <location>
        <begin position="175"/>
        <end position="194"/>
    </location>
</feature>
<dbReference type="KEGG" id="mro:MROS_2581"/>
<keyword evidence="7" id="KW-0472">Membrane</keyword>
<name>I7A7F7_MELRP</name>
<evidence type="ECO:0000256" key="3">
    <source>
        <dbReference type="ARBA" id="ARBA00022679"/>
    </source>
</evidence>
<sequence>MKKEKYELQYGRLLEKIEKRIEKLFNNKKPASLYEPCKYALESGGKRLRPVLLLLSTKAAGGKFNDAYNAALAVEIFHNFTLVHDDIMDNSPIRRGRPSLYKKFDTNTAILAGDNLIAFAYKLLLKDCQKNTNQIIEIFTQGIIDVCEGQSLDKEFETRRNVSLREYRNMISKKTAALLTVCTGIGGLIAGANYEVVRILMNYGKNLGMAFQIQDDLLDITADEKTFGKKVGSDLIEGKKTYLFLKALEKAKGEDKKKLLRVIKNSGIESNEIESYKSIYEKYGVPEDAKKEIDKYTRSALNGLNKLPDNEGSLMLRWLANSLINRTK</sequence>
<dbReference type="PATRIC" id="fig|1191523.3.peg.2716"/>
<accession>I7A7F7</accession>
<dbReference type="PROSITE" id="PS00723">
    <property type="entry name" value="POLYPRENYL_SYNTHASE_1"/>
    <property type="match status" value="1"/>
</dbReference>
<evidence type="ECO:0000256" key="4">
    <source>
        <dbReference type="ARBA" id="ARBA00022723"/>
    </source>
</evidence>
<dbReference type="AlphaFoldDB" id="I7A7F7"/>
<keyword evidence="9" id="KW-1185">Reference proteome</keyword>
<organism evidence="8 9">
    <name type="scientific">Melioribacter roseus (strain DSM 23840 / JCM 17771 / VKM B-2668 / P3M-2)</name>
    <dbReference type="NCBI Taxonomy" id="1191523"/>
    <lineage>
        <taxon>Bacteria</taxon>
        <taxon>Pseudomonadati</taxon>
        <taxon>Ignavibacteriota</taxon>
        <taxon>Ignavibacteria</taxon>
        <taxon>Ignavibacteriales</taxon>
        <taxon>Melioribacteraceae</taxon>
        <taxon>Melioribacter</taxon>
    </lineage>
</organism>
<evidence type="ECO:0000313" key="8">
    <source>
        <dbReference type="EMBL" id="AFN75811.1"/>
    </source>
</evidence>
<dbReference type="Gene3D" id="1.10.600.10">
    <property type="entry name" value="Farnesyl Diphosphate Synthase"/>
    <property type="match status" value="1"/>
</dbReference>
<dbReference type="SFLD" id="SFLDG01017">
    <property type="entry name" value="Polyprenyl_Transferase_Like"/>
    <property type="match status" value="1"/>
</dbReference>
<dbReference type="STRING" id="1191523.MROS_2581"/>
<dbReference type="InterPro" id="IPR008949">
    <property type="entry name" value="Isoprenoid_synthase_dom_sf"/>
</dbReference>
<evidence type="ECO:0000256" key="6">
    <source>
        <dbReference type="RuleBase" id="RU004466"/>
    </source>
</evidence>
<dbReference type="PANTHER" id="PTHR12001">
    <property type="entry name" value="GERANYLGERANYL PYROPHOSPHATE SYNTHASE"/>
    <property type="match status" value="1"/>
</dbReference>
<dbReference type="Pfam" id="PF00348">
    <property type="entry name" value="polyprenyl_synt"/>
    <property type="match status" value="1"/>
</dbReference>
<dbReference type="InterPro" id="IPR000092">
    <property type="entry name" value="Polyprenyl_synt"/>
</dbReference>
<gene>
    <name evidence="8" type="ordered locus">MROS_2581</name>
</gene>